<keyword evidence="11" id="KW-0812">Transmembrane</keyword>
<evidence type="ECO:0000256" key="6">
    <source>
        <dbReference type="ARBA" id="ARBA00022741"/>
    </source>
</evidence>
<dbReference type="InterPro" id="IPR000014">
    <property type="entry name" value="PAS"/>
</dbReference>
<keyword evidence="9" id="KW-0902">Two-component regulatory system</keyword>
<organism evidence="13 14">
    <name type="scientific">Terrilactibacillus laevilacticus</name>
    <dbReference type="NCBI Taxonomy" id="1380157"/>
    <lineage>
        <taxon>Bacteria</taxon>
        <taxon>Bacillati</taxon>
        <taxon>Bacillota</taxon>
        <taxon>Bacilli</taxon>
        <taxon>Bacillales</taxon>
        <taxon>Bacillaceae</taxon>
        <taxon>Terrilactibacillus</taxon>
    </lineage>
</organism>
<keyword evidence="5" id="KW-0808">Transferase</keyword>
<dbReference type="InterPro" id="IPR050351">
    <property type="entry name" value="BphY/WalK/GraS-like"/>
</dbReference>
<keyword evidence="7 13" id="KW-0418">Kinase</keyword>
<evidence type="ECO:0000256" key="1">
    <source>
        <dbReference type="ARBA" id="ARBA00000085"/>
    </source>
</evidence>
<reference evidence="14" key="1">
    <citation type="journal article" date="2019" name="Int. J. Syst. Evol. Microbiol.">
        <title>The Global Catalogue of Microorganisms (GCM) 10K type strain sequencing project: providing services to taxonomists for standard genome sequencing and annotation.</title>
        <authorList>
            <consortium name="The Broad Institute Genomics Platform"/>
            <consortium name="The Broad Institute Genome Sequencing Center for Infectious Disease"/>
            <person name="Wu L."/>
            <person name="Ma J."/>
        </authorList>
    </citation>
    <scope>NUCLEOTIDE SEQUENCE [LARGE SCALE GENOMIC DNA]</scope>
    <source>
        <strain evidence="14">TISTR 2241</strain>
    </source>
</reference>
<evidence type="ECO:0000256" key="4">
    <source>
        <dbReference type="ARBA" id="ARBA00022553"/>
    </source>
</evidence>
<evidence type="ECO:0000313" key="13">
    <source>
        <dbReference type="EMBL" id="MFD2618070.1"/>
    </source>
</evidence>
<dbReference type="RefSeq" id="WP_141190136.1">
    <property type="nucleotide sequence ID" value="NZ_JBHUMR010000014.1"/>
</dbReference>
<name>A0ABW5PT13_9BACI</name>
<keyword evidence="8" id="KW-0067">ATP-binding</keyword>
<dbReference type="NCBIfam" id="TIGR00229">
    <property type="entry name" value="sensory_box"/>
    <property type="match status" value="1"/>
</dbReference>
<evidence type="ECO:0000259" key="12">
    <source>
        <dbReference type="PROSITE" id="PS50109"/>
    </source>
</evidence>
<dbReference type="CDD" id="cd00082">
    <property type="entry name" value="HisKA"/>
    <property type="match status" value="1"/>
</dbReference>
<dbReference type="NCBIfam" id="NF046044">
    <property type="entry name" value="PnpS"/>
    <property type="match status" value="1"/>
</dbReference>
<evidence type="ECO:0000256" key="11">
    <source>
        <dbReference type="SAM" id="Phobius"/>
    </source>
</evidence>
<dbReference type="Proteomes" id="UP001597458">
    <property type="component" value="Unassembled WGS sequence"/>
</dbReference>
<evidence type="ECO:0000256" key="10">
    <source>
        <dbReference type="ARBA" id="ARBA00023136"/>
    </source>
</evidence>
<dbReference type="InterPro" id="IPR003594">
    <property type="entry name" value="HATPase_dom"/>
</dbReference>
<dbReference type="Pfam" id="PF00512">
    <property type="entry name" value="HisKA"/>
    <property type="match status" value="1"/>
</dbReference>
<keyword evidence="10 11" id="KW-0472">Membrane</keyword>
<evidence type="ECO:0000256" key="3">
    <source>
        <dbReference type="ARBA" id="ARBA00012438"/>
    </source>
</evidence>
<dbReference type="InterPro" id="IPR003661">
    <property type="entry name" value="HisK_dim/P_dom"/>
</dbReference>
<protein>
    <recommendedName>
        <fullName evidence="3">histidine kinase</fullName>
        <ecNumber evidence="3">2.7.13.3</ecNumber>
    </recommendedName>
</protein>
<dbReference type="PANTHER" id="PTHR45453">
    <property type="entry name" value="PHOSPHATE REGULON SENSOR PROTEIN PHOR"/>
    <property type="match status" value="1"/>
</dbReference>
<keyword evidence="6" id="KW-0547">Nucleotide-binding</keyword>
<dbReference type="Gene3D" id="3.30.565.10">
    <property type="entry name" value="Histidine kinase-like ATPase, C-terminal domain"/>
    <property type="match status" value="1"/>
</dbReference>
<dbReference type="Pfam" id="PF02518">
    <property type="entry name" value="HATPase_c"/>
    <property type="match status" value="1"/>
</dbReference>
<comment type="subcellular location">
    <subcellularLocation>
        <location evidence="2">Membrane</location>
    </subcellularLocation>
</comment>
<evidence type="ECO:0000313" key="14">
    <source>
        <dbReference type="Proteomes" id="UP001597458"/>
    </source>
</evidence>
<keyword evidence="14" id="KW-1185">Reference proteome</keyword>
<dbReference type="SUPFAM" id="SSF47384">
    <property type="entry name" value="Homodimeric domain of signal transducing histidine kinase"/>
    <property type="match status" value="1"/>
</dbReference>
<dbReference type="Gene3D" id="1.10.287.130">
    <property type="match status" value="1"/>
</dbReference>
<dbReference type="Pfam" id="PF00989">
    <property type="entry name" value="PAS"/>
    <property type="match status" value="1"/>
</dbReference>
<dbReference type="SMART" id="SM00387">
    <property type="entry name" value="HATPase_c"/>
    <property type="match status" value="1"/>
</dbReference>
<dbReference type="CDD" id="cd00075">
    <property type="entry name" value="HATPase"/>
    <property type="match status" value="1"/>
</dbReference>
<accession>A0ABW5PT13</accession>
<evidence type="ECO:0000256" key="7">
    <source>
        <dbReference type="ARBA" id="ARBA00022777"/>
    </source>
</evidence>
<dbReference type="EMBL" id="JBHUMR010000014">
    <property type="protein sequence ID" value="MFD2618070.1"/>
    <property type="molecule type" value="Genomic_DNA"/>
</dbReference>
<dbReference type="InterPro" id="IPR036097">
    <property type="entry name" value="HisK_dim/P_sf"/>
</dbReference>
<feature type="domain" description="Histidine kinase" evidence="12">
    <location>
        <begin position="349"/>
        <end position="566"/>
    </location>
</feature>
<evidence type="ECO:0000256" key="2">
    <source>
        <dbReference type="ARBA" id="ARBA00004370"/>
    </source>
</evidence>
<dbReference type="SMART" id="SM00388">
    <property type="entry name" value="HisKA"/>
    <property type="match status" value="1"/>
</dbReference>
<dbReference type="SUPFAM" id="SSF55874">
    <property type="entry name" value="ATPase domain of HSP90 chaperone/DNA topoisomerase II/histidine kinase"/>
    <property type="match status" value="1"/>
</dbReference>
<keyword evidence="11" id="KW-1133">Transmembrane helix</keyword>
<comment type="caution">
    <text evidence="13">The sequence shown here is derived from an EMBL/GenBank/DDBJ whole genome shotgun (WGS) entry which is preliminary data.</text>
</comment>
<dbReference type="InterPro" id="IPR036890">
    <property type="entry name" value="HATPase_C_sf"/>
</dbReference>
<evidence type="ECO:0000256" key="9">
    <source>
        <dbReference type="ARBA" id="ARBA00023012"/>
    </source>
</evidence>
<feature type="transmembrane region" description="Helical" evidence="11">
    <location>
        <begin position="7"/>
        <end position="27"/>
    </location>
</feature>
<dbReference type="Gene3D" id="3.30.450.20">
    <property type="entry name" value="PAS domain"/>
    <property type="match status" value="1"/>
</dbReference>
<keyword evidence="4" id="KW-0597">Phosphoprotein</keyword>
<dbReference type="InterPro" id="IPR013767">
    <property type="entry name" value="PAS_fold"/>
</dbReference>
<evidence type="ECO:0000256" key="8">
    <source>
        <dbReference type="ARBA" id="ARBA00022840"/>
    </source>
</evidence>
<comment type="catalytic activity">
    <reaction evidence="1">
        <text>ATP + protein L-histidine = ADP + protein N-phospho-L-histidine.</text>
        <dbReference type="EC" id="2.7.13.3"/>
    </reaction>
</comment>
<dbReference type="EC" id="2.7.13.3" evidence="3"/>
<dbReference type="InterPro" id="IPR004358">
    <property type="entry name" value="Sig_transdc_His_kin-like_C"/>
</dbReference>
<proteinExistence type="predicted"/>
<dbReference type="PRINTS" id="PR00344">
    <property type="entry name" value="BCTRLSENSOR"/>
</dbReference>
<evidence type="ECO:0000256" key="5">
    <source>
        <dbReference type="ARBA" id="ARBA00022679"/>
    </source>
</evidence>
<dbReference type="InterPro" id="IPR005467">
    <property type="entry name" value="His_kinase_dom"/>
</dbReference>
<dbReference type="PANTHER" id="PTHR45453:SF1">
    <property type="entry name" value="PHOSPHATE REGULON SENSOR PROTEIN PHOR"/>
    <property type="match status" value="1"/>
</dbReference>
<gene>
    <name evidence="13" type="primary">pnpS</name>
    <name evidence="13" type="ORF">ACFSTF_12200</name>
</gene>
<dbReference type="PROSITE" id="PS50109">
    <property type="entry name" value="HIS_KIN"/>
    <property type="match status" value="1"/>
</dbReference>
<dbReference type="GO" id="GO:0016301">
    <property type="term" value="F:kinase activity"/>
    <property type="evidence" value="ECO:0007669"/>
    <property type="project" value="UniProtKB-KW"/>
</dbReference>
<dbReference type="SUPFAM" id="SSF55785">
    <property type="entry name" value="PYP-like sensor domain (PAS domain)"/>
    <property type="match status" value="1"/>
</dbReference>
<feature type="transmembrane region" description="Helical" evidence="11">
    <location>
        <begin position="146"/>
        <end position="162"/>
    </location>
</feature>
<sequence length="568" mass="65560">MNRKNKIALVIGYICTVLSLMFLIYILNEVIQASNRAKERVQLNEKIDFIQTLIEKKDAQLTIQHVDRLQSILKQLDNDLTLYDVNHRVIYTNTTQQQPIEKLPESTRTVIRDQRMIYLKPLKENGERIGTIVLTAPLIKMKGVEVLYLLIFSIGIGFFILLHRTRKQYIHPIRQVTRLIENMLQGRFNERLSSDAKMEDISKLNHVTNMLINEMDIMSKSYMYQKGRMSTLIENIGSGLLFIDGNQKISHINRTFKQTFKLNTTHWKRSNYDKVIPYEEVNELIQSVFKYGKRQSKQMMIPIHIERKHFDVSCAPILDNGNPSGIVVVFHDITELKKLENMRKDFVANVSHELKTPITSVIGFTETLLDGAKENKTLEEQFLHIILKESKRLQSLISDLLDLSKIEKDHFVINWQKVNLNLIVEDVMLILADKAFQKNIVLTSHTSEPCFALGDPYRIRQIMINLITNAIAYTPAKGKVTVSLKNDERHVKLIISDTGIGIDKKHFPRIFERFYRVDKARSRDLGGTGLGLAIVKHLVEVHEGHIEIDSELGQGTTFTISFKKAKDE</sequence>
<dbReference type="InterPro" id="IPR035965">
    <property type="entry name" value="PAS-like_dom_sf"/>
</dbReference>